<evidence type="ECO:0000313" key="3">
    <source>
        <dbReference type="EMBL" id="JAS58060.1"/>
    </source>
</evidence>
<dbReference type="InterPro" id="IPR050333">
    <property type="entry name" value="SLRP"/>
</dbReference>
<sequence length="341" mass="39910">INWLSLRNNSIEFIDSNAFSYLIHLKYLDLSLNRLNQFFSTSIKNCRLDNFLIYGNSKQRLTIDSQFIADIPNDSNISKTLFNYDFNQIKELYHLDYFPERPVHDFVSKIQIINSELFQNLLHVQSLEKLNLKGLLIERIQDKSFQDLKSLKSLDLSLNNLLEINHKTFDGLVKIEELSIAMNNISTIHDLAFTDLANLKHLNLSFNHLKTVSNNLFINLKSMINCDLSHNYLKQSLSLFQRNILVSLNLSFNEIDSINLKNMNFFPKLTEIDLGFNSLNDNNFDVVSFFHKLSDLAVLRIEGNAITSNLLKFYCSKYNVELYDFPQLENNFQEYYKNLEK</sequence>
<accession>A0A1B6G6J5</accession>
<protein>
    <submittedName>
        <fullName evidence="3">Uncharacterized protein</fullName>
    </submittedName>
</protein>
<dbReference type="EMBL" id="GECZ01011709">
    <property type="protein sequence ID" value="JAS58060.1"/>
    <property type="molecule type" value="Transcribed_RNA"/>
</dbReference>
<dbReference type="InterPro" id="IPR001611">
    <property type="entry name" value="Leu-rich_rpt"/>
</dbReference>
<dbReference type="PANTHER" id="PTHR45712">
    <property type="entry name" value="AGAP008170-PA"/>
    <property type="match status" value="1"/>
</dbReference>
<dbReference type="AlphaFoldDB" id="A0A1B6G6J5"/>
<feature type="non-terminal residue" evidence="3">
    <location>
        <position position="1"/>
    </location>
</feature>
<dbReference type="Gene3D" id="3.80.10.10">
    <property type="entry name" value="Ribonuclease Inhibitor"/>
    <property type="match status" value="3"/>
</dbReference>
<evidence type="ECO:0000256" key="1">
    <source>
        <dbReference type="ARBA" id="ARBA00022614"/>
    </source>
</evidence>
<dbReference type="PROSITE" id="PS51450">
    <property type="entry name" value="LRR"/>
    <property type="match status" value="1"/>
</dbReference>
<dbReference type="SMART" id="SM00369">
    <property type="entry name" value="LRR_TYP"/>
    <property type="match status" value="5"/>
</dbReference>
<gene>
    <name evidence="3" type="ORF">g.7395</name>
</gene>
<name>A0A1B6G6J5_9HEMI</name>
<dbReference type="InterPro" id="IPR032675">
    <property type="entry name" value="LRR_dom_sf"/>
</dbReference>
<feature type="non-terminal residue" evidence="3">
    <location>
        <position position="341"/>
    </location>
</feature>
<keyword evidence="2" id="KW-0677">Repeat</keyword>
<proteinExistence type="predicted"/>
<reference evidence="3" key="1">
    <citation type="submission" date="2015-11" db="EMBL/GenBank/DDBJ databases">
        <title>De novo transcriptome assembly of four potential Pierce s Disease insect vectors from Arizona vineyards.</title>
        <authorList>
            <person name="Tassone E.E."/>
        </authorList>
    </citation>
    <scope>NUCLEOTIDE SEQUENCE</scope>
</reference>
<dbReference type="InterPro" id="IPR003591">
    <property type="entry name" value="Leu-rich_rpt_typical-subtyp"/>
</dbReference>
<evidence type="ECO:0000256" key="2">
    <source>
        <dbReference type="ARBA" id="ARBA00022737"/>
    </source>
</evidence>
<dbReference type="PANTHER" id="PTHR45712:SF22">
    <property type="entry name" value="INSULIN-LIKE GROWTH FACTOR-BINDING PROTEIN COMPLEX ACID LABILE SUBUNIT"/>
    <property type="match status" value="1"/>
</dbReference>
<organism evidence="3">
    <name type="scientific">Cuerna arida</name>
    <dbReference type="NCBI Taxonomy" id="1464854"/>
    <lineage>
        <taxon>Eukaryota</taxon>
        <taxon>Metazoa</taxon>
        <taxon>Ecdysozoa</taxon>
        <taxon>Arthropoda</taxon>
        <taxon>Hexapoda</taxon>
        <taxon>Insecta</taxon>
        <taxon>Pterygota</taxon>
        <taxon>Neoptera</taxon>
        <taxon>Paraneoptera</taxon>
        <taxon>Hemiptera</taxon>
        <taxon>Auchenorrhyncha</taxon>
        <taxon>Membracoidea</taxon>
        <taxon>Cicadellidae</taxon>
        <taxon>Cicadellinae</taxon>
        <taxon>Proconiini</taxon>
        <taxon>Cuerna</taxon>
    </lineage>
</organism>
<dbReference type="Pfam" id="PF13855">
    <property type="entry name" value="LRR_8"/>
    <property type="match status" value="2"/>
</dbReference>
<keyword evidence="1" id="KW-0433">Leucine-rich repeat</keyword>
<dbReference type="SUPFAM" id="SSF52058">
    <property type="entry name" value="L domain-like"/>
    <property type="match status" value="1"/>
</dbReference>
<dbReference type="PRINTS" id="PR00019">
    <property type="entry name" value="LEURICHRPT"/>
</dbReference>